<evidence type="ECO:0000313" key="2">
    <source>
        <dbReference type="Proteomes" id="UP000252104"/>
    </source>
</evidence>
<dbReference type="EMBL" id="MH383160">
    <property type="protein sequence ID" value="AXC37004.1"/>
    <property type="molecule type" value="Genomic_DNA"/>
</dbReference>
<name>A0A2Z5HAQ5_9CAUD</name>
<proteinExistence type="predicted"/>
<accession>A0A2Z5HAQ5</accession>
<organism evidence="1 2">
    <name type="scientific">Escherichia phage UB</name>
    <dbReference type="NCBI Taxonomy" id="2268588"/>
    <lineage>
        <taxon>Viruses</taxon>
        <taxon>Duplodnaviria</taxon>
        <taxon>Heunggongvirae</taxon>
        <taxon>Uroviricota</taxon>
        <taxon>Caudoviricetes</taxon>
        <taxon>Asteriusvirus</taxon>
        <taxon>Asteriusvirus PBECO4</taxon>
    </lineage>
</organism>
<dbReference type="Proteomes" id="UP000252104">
    <property type="component" value="Segment"/>
</dbReference>
<evidence type="ECO:0000313" key="1">
    <source>
        <dbReference type="EMBL" id="AXC37004.1"/>
    </source>
</evidence>
<reference evidence="2" key="2">
    <citation type="submission" date="2018-05" db="EMBL/GenBank/DDBJ databases">
        <title>Genome Assembly Of Bacteriophage Specific To Escherichia coli 0157:H7.</title>
        <authorList>
            <person name="Ahmad Hisham U.B."/>
            <person name="Ramli N.A."/>
            <person name="Mohamad Zawawi N.A."/>
            <person name="Mat Arip Y."/>
        </authorList>
    </citation>
    <scope>NUCLEOTIDE SEQUENCE [LARGE SCALE GENOMIC DNA]</scope>
</reference>
<reference evidence="1 2" key="1">
    <citation type="submission" date="2018-05" db="EMBL/GenBank/DDBJ databases">
        <title>Characterization Of A New Bacterial Virus From Orangutan (Pongo pygmaeus).</title>
        <authorList>
            <person name="Ahmad Hisham U.B."/>
            <person name="Ramli N.A."/>
            <person name="Mohamad Zawawi N.A."/>
            <person name="Mat Arip Y."/>
        </authorList>
    </citation>
    <scope>NUCLEOTIDE SEQUENCE [LARGE SCALE GENOMIC DNA]</scope>
</reference>
<sequence>MKHLTDDEYGVIILDVINKEYHRKQRYACYEDKQLSIAEQHLVHLLGTNYQEQCTERYLYLLSRKALRL</sequence>
<protein>
    <submittedName>
        <fullName evidence="1">Uncharacterized protein</fullName>
    </submittedName>
</protein>